<evidence type="ECO:0008006" key="5">
    <source>
        <dbReference type="Google" id="ProtNLM"/>
    </source>
</evidence>
<dbReference type="SUPFAM" id="SSF81321">
    <property type="entry name" value="Family A G protein-coupled receptor-like"/>
    <property type="match status" value="1"/>
</dbReference>
<evidence type="ECO:0000256" key="1">
    <source>
        <dbReference type="SAM" id="MobiDB-lite"/>
    </source>
</evidence>
<feature type="compositionally biased region" description="Low complexity" evidence="1">
    <location>
        <begin position="396"/>
        <end position="406"/>
    </location>
</feature>
<evidence type="ECO:0000313" key="4">
    <source>
        <dbReference type="Proteomes" id="UP000594262"/>
    </source>
</evidence>
<keyword evidence="2" id="KW-1133">Transmembrane helix</keyword>
<feature type="transmembrane region" description="Helical" evidence="2">
    <location>
        <begin position="184"/>
        <end position="207"/>
    </location>
</feature>
<feature type="transmembrane region" description="Helical" evidence="2">
    <location>
        <begin position="27"/>
        <end position="48"/>
    </location>
</feature>
<feature type="transmembrane region" description="Helical" evidence="2">
    <location>
        <begin position="138"/>
        <end position="158"/>
    </location>
</feature>
<keyword evidence="2" id="KW-0472">Membrane</keyword>
<proteinExistence type="predicted"/>
<keyword evidence="4" id="KW-1185">Reference proteome</keyword>
<accession>A0A7M5XBV9</accession>
<feature type="transmembrane region" description="Helical" evidence="2">
    <location>
        <begin position="359"/>
        <end position="380"/>
    </location>
</feature>
<feature type="transmembrane region" description="Helical" evidence="2">
    <location>
        <begin position="60"/>
        <end position="81"/>
    </location>
</feature>
<evidence type="ECO:0000313" key="3">
    <source>
        <dbReference type="EnsemblMetazoa" id="CLYHEMP021048.1"/>
    </source>
</evidence>
<feature type="region of interest" description="Disordered" evidence="1">
    <location>
        <begin position="396"/>
        <end position="425"/>
    </location>
</feature>
<name>A0A7M5XBV9_9CNID</name>
<reference evidence="3" key="1">
    <citation type="submission" date="2021-01" db="UniProtKB">
        <authorList>
            <consortium name="EnsemblMetazoa"/>
        </authorList>
    </citation>
    <scope>IDENTIFICATION</scope>
</reference>
<evidence type="ECO:0000256" key="2">
    <source>
        <dbReference type="SAM" id="Phobius"/>
    </source>
</evidence>
<dbReference type="Gene3D" id="1.20.1070.10">
    <property type="entry name" value="Rhodopsin 7-helix transmembrane proteins"/>
    <property type="match status" value="1"/>
</dbReference>
<dbReference type="AlphaFoldDB" id="A0A7M5XBV9"/>
<keyword evidence="2" id="KW-0812">Transmembrane</keyword>
<dbReference type="Proteomes" id="UP000594262">
    <property type="component" value="Unplaced"/>
</dbReference>
<dbReference type="EnsemblMetazoa" id="CLYHEMT021048.1">
    <property type="protein sequence ID" value="CLYHEMP021048.1"/>
    <property type="gene ID" value="CLYHEMG021048"/>
</dbReference>
<feature type="transmembrane region" description="Helical" evidence="2">
    <location>
        <begin position="313"/>
        <end position="339"/>
    </location>
</feature>
<organism evidence="3 4">
    <name type="scientific">Clytia hemisphaerica</name>
    <dbReference type="NCBI Taxonomy" id="252671"/>
    <lineage>
        <taxon>Eukaryota</taxon>
        <taxon>Metazoa</taxon>
        <taxon>Cnidaria</taxon>
        <taxon>Hydrozoa</taxon>
        <taxon>Hydroidolina</taxon>
        <taxon>Leptothecata</taxon>
        <taxon>Obeliida</taxon>
        <taxon>Clytiidae</taxon>
        <taxon>Clytia</taxon>
    </lineage>
</organism>
<protein>
    <recommendedName>
        <fullName evidence="5">G-protein coupled receptors family 1 profile domain-containing protein</fullName>
    </recommendedName>
</protein>
<sequence length="425" mass="49325">MDFNHNNRTNQTLNPIQNIRPASDIPIGLRTILTVAFVLNSFVGYFVFFWKQLPWNVNKLMQHIILCNFIQLIFAGTYDLVSYKHIQQLFMISDDCQLVYPIFSVTVNNPNLTTLAAFAFFLYNTCSNFEDNISGKTVNVLLVVGWISCLFLFSPQVFVTDLTQVDQECYKEAMTEITDMRVSFWIGILYFQLNIIITTLIYVTLCWRSVFKLLSKTYANITSDERNSTVATLLRSKYLTEAIQPANQTVQCDVTFELAETQRERTERFVINQNRRTVTFSDVSDSSSSPSYPSNHQQLRCYRMAVKRHKNALTLLTLLLASHIIGMVPSNYFFFWYYFSQLSWTQNKAFPLFSTTTTLSFAATILSPLAFMVTQRRIWLHLKLVLRRRRRFSQSARYSSRGQSSSCDNQRRSLRGNGMKKETAF</sequence>